<keyword evidence="10 13" id="KW-0472">Membrane</keyword>
<keyword evidence="11" id="KW-0675">Receptor</keyword>
<dbReference type="GO" id="GO:0009653">
    <property type="term" value="P:anatomical structure morphogenesis"/>
    <property type="evidence" value="ECO:0007669"/>
    <property type="project" value="UniProtKB-ARBA"/>
</dbReference>
<feature type="transmembrane region" description="Helical" evidence="13">
    <location>
        <begin position="874"/>
        <end position="895"/>
    </location>
</feature>
<dbReference type="AlphaFoldDB" id="A0A2T8II35"/>
<dbReference type="FunFam" id="3.80.10.10:FF:000400">
    <property type="entry name" value="Nuclear pore complex protein NUP107"/>
    <property type="match status" value="1"/>
</dbReference>
<reference evidence="17" key="1">
    <citation type="submission" date="2018-04" db="EMBL/GenBank/DDBJ databases">
        <title>WGS assembly of Panicum hallii.</title>
        <authorList>
            <person name="Lovell J."/>
            <person name="Jenkins J."/>
            <person name="Lowry D."/>
            <person name="Mamidi S."/>
            <person name="Sreedasyam A."/>
            <person name="Weng X."/>
            <person name="Barry K."/>
            <person name="Bonette J."/>
            <person name="Campitelli B."/>
            <person name="Daum C."/>
            <person name="Gordon S."/>
            <person name="Gould B."/>
            <person name="Lipzen A."/>
            <person name="Macqueen A."/>
            <person name="Palacio-Mejia J."/>
            <person name="Plott C."/>
            <person name="Shakirov E."/>
            <person name="Shu S."/>
            <person name="Yoshinaga Y."/>
            <person name="Zane M."/>
            <person name="Rokhsar D."/>
            <person name="Grimwood J."/>
            <person name="Schmutz J."/>
            <person name="Juenger T."/>
        </authorList>
    </citation>
    <scope>NUCLEOTIDE SEQUENCE [LARGE SCALE GENOMIC DNA]</scope>
    <source>
        <strain evidence="17">FIL2</strain>
    </source>
</reference>
<keyword evidence="8" id="KW-0677">Repeat</keyword>
<dbReference type="InterPro" id="IPR013210">
    <property type="entry name" value="LRR_N_plant-typ"/>
</dbReference>
<evidence type="ECO:0000259" key="16">
    <source>
        <dbReference type="Pfam" id="PF23598"/>
    </source>
</evidence>
<dbReference type="PANTHER" id="PTHR48063">
    <property type="entry name" value="LRR RECEPTOR-LIKE KINASE"/>
    <property type="match status" value="1"/>
</dbReference>
<dbReference type="PANTHER" id="PTHR48063:SF21">
    <property type="entry name" value="LEUCINE-RICH REPEAT-CONTAINING N-TERMINAL PLANT-TYPE DOMAIN-CONTAINING PROTEIN"/>
    <property type="match status" value="1"/>
</dbReference>
<dbReference type="FunFam" id="3.80.10.10:FF:000095">
    <property type="entry name" value="LRR receptor-like serine/threonine-protein kinase GSO1"/>
    <property type="match status" value="1"/>
</dbReference>
<evidence type="ECO:0000256" key="2">
    <source>
        <dbReference type="ARBA" id="ARBA00009592"/>
    </source>
</evidence>
<name>A0A2T8II35_9POAL</name>
<evidence type="ECO:0000256" key="10">
    <source>
        <dbReference type="ARBA" id="ARBA00023136"/>
    </source>
</evidence>
<keyword evidence="6 13" id="KW-0812">Transmembrane</keyword>
<protein>
    <submittedName>
        <fullName evidence="17">Uncharacterized protein</fullName>
    </submittedName>
</protein>
<feature type="chain" id="PRO_5015426840" evidence="14">
    <location>
        <begin position="26"/>
        <end position="961"/>
    </location>
</feature>
<evidence type="ECO:0000256" key="6">
    <source>
        <dbReference type="ARBA" id="ARBA00022692"/>
    </source>
</evidence>
<keyword evidence="4" id="KW-0433">Leucine-rich repeat</keyword>
<evidence type="ECO:0000256" key="1">
    <source>
        <dbReference type="ARBA" id="ARBA00004251"/>
    </source>
</evidence>
<accession>A0A2T8II35</accession>
<dbReference type="Pfam" id="PF23598">
    <property type="entry name" value="LRR_14"/>
    <property type="match status" value="1"/>
</dbReference>
<evidence type="ECO:0000256" key="9">
    <source>
        <dbReference type="ARBA" id="ARBA00022989"/>
    </source>
</evidence>
<dbReference type="FunFam" id="3.80.10.10:FF:000111">
    <property type="entry name" value="LRR receptor-like serine/threonine-protein kinase ERECTA"/>
    <property type="match status" value="1"/>
</dbReference>
<evidence type="ECO:0000256" key="3">
    <source>
        <dbReference type="ARBA" id="ARBA00022475"/>
    </source>
</evidence>
<feature type="signal peptide" evidence="14">
    <location>
        <begin position="1"/>
        <end position="25"/>
    </location>
</feature>
<dbReference type="GO" id="GO:0099402">
    <property type="term" value="P:plant organ development"/>
    <property type="evidence" value="ECO:0007669"/>
    <property type="project" value="UniProtKB-ARBA"/>
</dbReference>
<evidence type="ECO:0000256" key="8">
    <source>
        <dbReference type="ARBA" id="ARBA00022737"/>
    </source>
</evidence>
<dbReference type="GO" id="GO:0005886">
    <property type="term" value="C:plasma membrane"/>
    <property type="evidence" value="ECO:0007669"/>
    <property type="project" value="UniProtKB-SubCell"/>
</dbReference>
<evidence type="ECO:0000256" key="5">
    <source>
        <dbReference type="ARBA" id="ARBA00022626"/>
    </source>
</evidence>
<dbReference type="Proteomes" id="UP000243499">
    <property type="component" value="Chromosome 6"/>
</dbReference>
<dbReference type="SMART" id="SM00369">
    <property type="entry name" value="LRR_TYP"/>
    <property type="match status" value="13"/>
</dbReference>
<comment type="subcellular location">
    <subcellularLocation>
        <location evidence="1">Cell membrane</location>
        <topology evidence="1">Single-pass type I membrane protein</topology>
    </subcellularLocation>
</comment>
<dbReference type="PRINTS" id="PR00019">
    <property type="entry name" value="LEURICHRPT"/>
</dbReference>
<dbReference type="InterPro" id="IPR055414">
    <property type="entry name" value="LRR_R13L4/SHOC2-like"/>
</dbReference>
<dbReference type="FunFam" id="3.80.10.10:FF:000649">
    <property type="entry name" value="Leucine Rich Repeat family protein"/>
    <property type="match status" value="1"/>
</dbReference>
<evidence type="ECO:0000256" key="12">
    <source>
        <dbReference type="ARBA" id="ARBA00023180"/>
    </source>
</evidence>
<organism evidence="17">
    <name type="scientific">Panicum hallii</name>
    <dbReference type="NCBI Taxonomy" id="206008"/>
    <lineage>
        <taxon>Eukaryota</taxon>
        <taxon>Viridiplantae</taxon>
        <taxon>Streptophyta</taxon>
        <taxon>Embryophyta</taxon>
        <taxon>Tracheophyta</taxon>
        <taxon>Spermatophyta</taxon>
        <taxon>Magnoliopsida</taxon>
        <taxon>Liliopsida</taxon>
        <taxon>Poales</taxon>
        <taxon>Poaceae</taxon>
        <taxon>PACMAD clade</taxon>
        <taxon>Panicoideae</taxon>
        <taxon>Panicodae</taxon>
        <taxon>Paniceae</taxon>
        <taxon>Panicinae</taxon>
        <taxon>Panicum</taxon>
        <taxon>Panicum sect. Panicum</taxon>
    </lineage>
</organism>
<dbReference type="InterPro" id="IPR003591">
    <property type="entry name" value="Leu-rich_rpt_typical-subtyp"/>
</dbReference>
<evidence type="ECO:0000256" key="13">
    <source>
        <dbReference type="SAM" id="Phobius"/>
    </source>
</evidence>
<dbReference type="SMART" id="SM00365">
    <property type="entry name" value="LRR_SD22"/>
    <property type="match status" value="5"/>
</dbReference>
<dbReference type="Pfam" id="PF13855">
    <property type="entry name" value="LRR_8"/>
    <property type="match status" value="2"/>
</dbReference>
<dbReference type="EMBL" id="CM008051">
    <property type="protein sequence ID" value="PVH37329.1"/>
    <property type="molecule type" value="Genomic_DNA"/>
</dbReference>
<proteinExistence type="inferred from homology"/>
<keyword evidence="12" id="KW-0325">Glycoprotein</keyword>
<dbReference type="Pfam" id="PF08263">
    <property type="entry name" value="LRRNT_2"/>
    <property type="match status" value="1"/>
</dbReference>
<dbReference type="SUPFAM" id="SSF52047">
    <property type="entry name" value="RNI-like"/>
    <property type="match status" value="1"/>
</dbReference>
<keyword evidence="5" id="KW-1070">Brassinosteroid signaling pathway</keyword>
<dbReference type="Pfam" id="PF00560">
    <property type="entry name" value="LRR_1"/>
    <property type="match status" value="6"/>
</dbReference>
<dbReference type="InterPro" id="IPR001611">
    <property type="entry name" value="Leu-rich_rpt"/>
</dbReference>
<keyword evidence="3" id="KW-1003">Cell membrane</keyword>
<keyword evidence="9 13" id="KW-1133">Transmembrane helix</keyword>
<evidence type="ECO:0000259" key="15">
    <source>
        <dbReference type="Pfam" id="PF08263"/>
    </source>
</evidence>
<dbReference type="InterPro" id="IPR046956">
    <property type="entry name" value="RLP23-like"/>
</dbReference>
<keyword evidence="7 14" id="KW-0732">Signal</keyword>
<dbReference type="SUPFAM" id="SSF52058">
    <property type="entry name" value="L domain-like"/>
    <property type="match status" value="3"/>
</dbReference>
<evidence type="ECO:0000256" key="14">
    <source>
        <dbReference type="SAM" id="SignalP"/>
    </source>
</evidence>
<dbReference type="Gene3D" id="3.80.10.10">
    <property type="entry name" value="Ribonuclease Inhibitor"/>
    <property type="match status" value="5"/>
</dbReference>
<feature type="domain" description="Leucine-rich repeat-containing N-terminal plant-type" evidence="15">
    <location>
        <begin position="29"/>
        <end position="65"/>
    </location>
</feature>
<evidence type="ECO:0000313" key="17">
    <source>
        <dbReference type="EMBL" id="PVH37329.1"/>
    </source>
</evidence>
<comment type="similarity">
    <text evidence="2">Belongs to the RLP family.</text>
</comment>
<sequence>MGLVQKVLTALALWCLIINTREIAACTAAERGALVAFNASINDPYGRLSSWRGENCCSWSGVRCSKKTSRVIQLDLGEFALQGEISPTLAALTDLVYLNLSQNDFGGVSIPEFIGSFKMLRYLDLSGAHFGGPVPPQLGNLSRLQHLDLSGSQMTTVDNFHWVSKLTSLRYLDLSWLYLAASLDWLQAVNMLPLLQVLHLNDASLPATNLNSFPQVNFTTLKILDLKSNTNLNSSLPSWIGNLSSLSGLELSSCELSGVIPDELGKLTSLKFVGLTDNKLEGSIPRSVSGLCNLVRLDLSGNLLSGDISVIAKTLLPCMKQLQILDLAANKLKGNLSGWLDKNSLSGDVPASMGKLSNLTHLDISSNSFGGTLSEQHFVNLSGLDTLILSSNALKIVMKPSWVPPFQLREVGMHTCLVGPQFPTWLQSQTRIEKIDVGSAGISGMLPDWIWTFSSSLTSLNVSTNNITGKLPASLEQLKMLTILNMRYNQLEGRIPDLPTGVQVLDLSHNYLSGSLPQSFGGNELYYLLLSNNSLSGVIPTDLCNMVSMEVIDLSSNNLSGELPDCWNKNSKLYIIDFSSNKLWGEIPSTMGSLNSLITLDLGMNNLSGILPTSLQSCNRLVLLDLGDNNLSGIPKWIGDGLQTLQFLKLRSNQFSGEIPEVLSQLHALQYLDLSNNKLSGPVPHFLGNLTSMYMHNPEWDTSPFIEFMVYGVGGAYFSVYTFSLRATIKGLALIFRKYYNRLTSIDLSANQLTGEIPSEIRFLSALFNLNLSRNHIGGSIPDEIGSMIYLESMDLSWNDLSGSIPQSLTALPSLGYLDLSYNDLSGKIPYQHQLATFSASSFLGNVDLCGAPLSTICLPNNNNNNNNKHFDTMTYLCMMLGFASGFSIVWSILISSAAARKVYFQFTDGILDKLRAAADIKLHTNRMLAGRDLSIPTASQNSITRYHFGGPSTAAWRNIS</sequence>
<evidence type="ECO:0000256" key="7">
    <source>
        <dbReference type="ARBA" id="ARBA00022729"/>
    </source>
</evidence>
<dbReference type="Gramene" id="PVH37329">
    <property type="protein sequence ID" value="PVH37329"/>
    <property type="gene ID" value="PAHAL_6G288700"/>
</dbReference>
<dbReference type="InterPro" id="IPR032675">
    <property type="entry name" value="LRR_dom_sf"/>
</dbReference>
<evidence type="ECO:0000256" key="4">
    <source>
        <dbReference type="ARBA" id="ARBA00022614"/>
    </source>
</evidence>
<gene>
    <name evidence="17" type="ORF">PAHAL_6G288700</name>
</gene>
<dbReference type="GO" id="GO:0009742">
    <property type="term" value="P:brassinosteroid mediated signaling pathway"/>
    <property type="evidence" value="ECO:0007669"/>
    <property type="project" value="UniProtKB-KW"/>
</dbReference>
<dbReference type="FunFam" id="3.80.10.10:FF:001347">
    <property type="entry name" value="LRR receptor-like serine/threonine-protein kinase GSO2"/>
    <property type="match status" value="1"/>
</dbReference>
<evidence type="ECO:0000256" key="11">
    <source>
        <dbReference type="ARBA" id="ARBA00023170"/>
    </source>
</evidence>
<feature type="domain" description="Disease resistance R13L4/SHOC-2-like LRR" evidence="16">
    <location>
        <begin position="213"/>
        <end position="429"/>
    </location>
</feature>